<gene>
    <name evidence="1" type="ORF">PanWU01x14_198120</name>
</gene>
<dbReference type="AlphaFoldDB" id="A0A2P5BZ47"/>
<name>A0A2P5BZ47_PARAD</name>
<keyword evidence="2" id="KW-1185">Reference proteome</keyword>
<dbReference type="Proteomes" id="UP000237105">
    <property type="component" value="Unassembled WGS sequence"/>
</dbReference>
<accession>A0A2P5BZ47</accession>
<evidence type="ECO:0000313" key="2">
    <source>
        <dbReference type="Proteomes" id="UP000237105"/>
    </source>
</evidence>
<comment type="caution">
    <text evidence="1">The sequence shown here is derived from an EMBL/GenBank/DDBJ whole genome shotgun (WGS) entry which is preliminary data.</text>
</comment>
<sequence>MISSSPNSYYLLSDFATWHASTFTRGVNNCLLLTPFSAESPIGAPAQVAQPKSQKRTKAIQLGSEISTLLHVL</sequence>
<protein>
    <submittedName>
        <fullName evidence="1">Uncharacterized protein</fullName>
    </submittedName>
</protein>
<organism evidence="1 2">
    <name type="scientific">Parasponia andersonii</name>
    <name type="common">Sponia andersonii</name>
    <dbReference type="NCBI Taxonomy" id="3476"/>
    <lineage>
        <taxon>Eukaryota</taxon>
        <taxon>Viridiplantae</taxon>
        <taxon>Streptophyta</taxon>
        <taxon>Embryophyta</taxon>
        <taxon>Tracheophyta</taxon>
        <taxon>Spermatophyta</taxon>
        <taxon>Magnoliopsida</taxon>
        <taxon>eudicotyledons</taxon>
        <taxon>Gunneridae</taxon>
        <taxon>Pentapetalae</taxon>
        <taxon>rosids</taxon>
        <taxon>fabids</taxon>
        <taxon>Rosales</taxon>
        <taxon>Cannabaceae</taxon>
        <taxon>Parasponia</taxon>
    </lineage>
</organism>
<evidence type="ECO:0000313" key="1">
    <source>
        <dbReference type="EMBL" id="PON54082.1"/>
    </source>
</evidence>
<proteinExistence type="predicted"/>
<reference evidence="2" key="1">
    <citation type="submission" date="2016-06" db="EMBL/GenBank/DDBJ databases">
        <title>Parallel loss of symbiosis genes in relatives of nitrogen-fixing non-legume Parasponia.</title>
        <authorList>
            <person name="Van Velzen R."/>
            <person name="Holmer R."/>
            <person name="Bu F."/>
            <person name="Rutten L."/>
            <person name="Van Zeijl A."/>
            <person name="Liu W."/>
            <person name="Santuari L."/>
            <person name="Cao Q."/>
            <person name="Sharma T."/>
            <person name="Shen D."/>
            <person name="Roswanjaya Y."/>
            <person name="Wardhani T."/>
            <person name="Kalhor M.S."/>
            <person name="Jansen J."/>
            <person name="Van den Hoogen J."/>
            <person name="Gungor B."/>
            <person name="Hartog M."/>
            <person name="Hontelez J."/>
            <person name="Verver J."/>
            <person name="Yang W.-C."/>
            <person name="Schijlen E."/>
            <person name="Repin R."/>
            <person name="Schilthuizen M."/>
            <person name="Schranz E."/>
            <person name="Heidstra R."/>
            <person name="Miyata K."/>
            <person name="Fedorova E."/>
            <person name="Kohlen W."/>
            <person name="Bisseling T."/>
            <person name="Smit S."/>
            <person name="Geurts R."/>
        </authorList>
    </citation>
    <scope>NUCLEOTIDE SEQUENCE [LARGE SCALE GENOMIC DNA]</scope>
    <source>
        <strain evidence="2">cv. WU1-14</strain>
    </source>
</reference>
<dbReference type="EMBL" id="JXTB01000199">
    <property type="protein sequence ID" value="PON54082.1"/>
    <property type="molecule type" value="Genomic_DNA"/>
</dbReference>